<dbReference type="OrthoDB" id="305516at2759"/>
<dbReference type="EMBL" id="LDAU01000178">
    <property type="protein sequence ID" value="KRX01078.1"/>
    <property type="molecule type" value="Genomic_DNA"/>
</dbReference>
<dbReference type="InterPro" id="IPR016135">
    <property type="entry name" value="UBQ-conjugating_enzyme/RWD"/>
</dbReference>
<reference evidence="2 3" key="1">
    <citation type="journal article" date="2015" name="Sci. Rep.">
        <title>Genome of the facultative scuticociliatosis pathogen Pseudocohnilembus persalinus provides insight into its virulence through horizontal gene transfer.</title>
        <authorList>
            <person name="Xiong J."/>
            <person name="Wang G."/>
            <person name="Cheng J."/>
            <person name="Tian M."/>
            <person name="Pan X."/>
            <person name="Warren A."/>
            <person name="Jiang C."/>
            <person name="Yuan D."/>
            <person name="Miao W."/>
        </authorList>
    </citation>
    <scope>NUCLEOTIDE SEQUENCE [LARGE SCALE GENOMIC DNA]</scope>
    <source>
        <strain evidence="2">36N120E</strain>
    </source>
</reference>
<dbReference type="InterPro" id="IPR050113">
    <property type="entry name" value="Ub_conjugating_enzyme"/>
</dbReference>
<evidence type="ECO:0000259" key="1">
    <source>
        <dbReference type="PROSITE" id="PS50127"/>
    </source>
</evidence>
<gene>
    <name evidence="2" type="ORF">PPERSA_02174</name>
</gene>
<dbReference type="CDD" id="cd00195">
    <property type="entry name" value="UBCc_UEV"/>
    <property type="match status" value="1"/>
</dbReference>
<keyword evidence="3" id="KW-1185">Reference proteome</keyword>
<dbReference type="InParanoid" id="A0A0V0QFT9"/>
<evidence type="ECO:0000313" key="3">
    <source>
        <dbReference type="Proteomes" id="UP000054937"/>
    </source>
</evidence>
<evidence type="ECO:0000313" key="2">
    <source>
        <dbReference type="EMBL" id="KRX01078.1"/>
    </source>
</evidence>
<comment type="caution">
    <text evidence="2">The sequence shown here is derived from an EMBL/GenBank/DDBJ whole genome shotgun (WGS) entry which is preliminary data.</text>
</comment>
<organism evidence="2 3">
    <name type="scientific">Pseudocohnilembus persalinus</name>
    <name type="common">Ciliate</name>
    <dbReference type="NCBI Taxonomy" id="266149"/>
    <lineage>
        <taxon>Eukaryota</taxon>
        <taxon>Sar</taxon>
        <taxon>Alveolata</taxon>
        <taxon>Ciliophora</taxon>
        <taxon>Intramacronucleata</taxon>
        <taxon>Oligohymenophorea</taxon>
        <taxon>Scuticociliatia</taxon>
        <taxon>Philasterida</taxon>
        <taxon>Pseudocohnilembidae</taxon>
        <taxon>Pseudocohnilembus</taxon>
    </lineage>
</organism>
<proteinExistence type="predicted"/>
<dbReference type="SUPFAM" id="SSF54495">
    <property type="entry name" value="UBC-like"/>
    <property type="match status" value="1"/>
</dbReference>
<dbReference type="Pfam" id="PF00179">
    <property type="entry name" value="UQ_con"/>
    <property type="match status" value="1"/>
</dbReference>
<accession>A0A0V0QFT9</accession>
<dbReference type="SMART" id="SM00212">
    <property type="entry name" value="UBCc"/>
    <property type="match status" value="1"/>
</dbReference>
<protein>
    <submittedName>
        <fullName evidence="2">Ubiquitin-conjugating enzyme/RWD-like protein</fullName>
    </submittedName>
</protein>
<feature type="domain" description="UBC core" evidence="1">
    <location>
        <begin position="7"/>
        <end position="164"/>
    </location>
</feature>
<dbReference type="PROSITE" id="PS50127">
    <property type="entry name" value="UBC_2"/>
    <property type="match status" value="1"/>
</dbReference>
<dbReference type="OMA" id="INRFPAN"/>
<dbReference type="InterPro" id="IPR000608">
    <property type="entry name" value="UBC"/>
</dbReference>
<dbReference type="AlphaFoldDB" id="A0A0V0QFT9"/>
<dbReference type="Gene3D" id="3.10.110.10">
    <property type="entry name" value="Ubiquitin Conjugating Enzyme"/>
    <property type="match status" value="1"/>
</dbReference>
<sequence length="173" mass="20652">MEQTLQARQTRLQKELKITQNKLRKNPNPHIILLQPIISQNGVNLDFWQFKFEGKKGSPFEGGYYDVIFKFPYNYPCKPPKAQFLHKFKHMHVYVQGDVCLPLIAENNWQHNLSIYEIALNIFNMIHAPPIPRNKANQKMQEIFNISEEDYYDTLRLQAQKFSQYKDFVYQIQ</sequence>
<dbReference type="Proteomes" id="UP000054937">
    <property type="component" value="Unassembled WGS sequence"/>
</dbReference>
<dbReference type="PANTHER" id="PTHR24067">
    <property type="entry name" value="UBIQUITIN-CONJUGATING ENZYME E2"/>
    <property type="match status" value="1"/>
</dbReference>
<name>A0A0V0QFT9_PSEPJ</name>